<feature type="non-terminal residue" evidence="2">
    <location>
        <position position="251"/>
    </location>
</feature>
<comment type="caution">
    <text evidence="2">The sequence shown here is derived from an EMBL/GenBank/DDBJ whole genome shotgun (WGS) entry which is preliminary data.</text>
</comment>
<accession>A0ABR9V7I1</accession>
<gene>
    <name evidence="2" type="ORF">IQ215_14200</name>
</gene>
<protein>
    <submittedName>
        <fullName evidence="2">Type I restriction endonuclease subunit R</fullName>
    </submittedName>
</protein>
<dbReference type="Pfam" id="PF04313">
    <property type="entry name" value="HSDR_N"/>
    <property type="match status" value="1"/>
</dbReference>
<keyword evidence="2" id="KW-0378">Hydrolase</keyword>
<dbReference type="InterPro" id="IPR007409">
    <property type="entry name" value="Restrct_endonuc_type1_HsdR_N"/>
</dbReference>
<dbReference type="PANTHER" id="PTHR42927">
    <property type="entry name" value="HELICASE SUPERFAMILY 1 AND 2 DOMAIN-CONTAINING PROTEIN"/>
    <property type="match status" value="1"/>
</dbReference>
<reference evidence="2 3" key="1">
    <citation type="submission" date="2020-10" db="EMBL/GenBank/DDBJ databases">
        <authorList>
            <person name="Castelo-Branco R."/>
            <person name="Eusebio N."/>
            <person name="Adriana R."/>
            <person name="Vieira A."/>
            <person name="Brugerolle De Fraissinette N."/>
            <person name="Rezende De Castro R."/>
            <person name="Schneider M.P."/>
            <person name="Vasconcelos V."/>
            <person name="Leao P.N."/>
        </authorList>
    </citation>
    <scope>NUCLEOTIDE SEQUENCE [LARGE SCALE GENOMIC DNA]</scope>
    <source>
        <strain evidence="2 3">LEGE 03274</strain>
    </source>
</reference>
<dbReference type="EMBL" id="JADEWC010000060">
    <property type="protein sequence ID" value="MBE9223845.1"/>
    <property type="molecule type" value="Genomic_DNA"/>
</dbReference>
<dbReference type="PANTHER" id="PTHR42927:SF1">
    <property type="entry name" value="HELICASE SUPERFAMILY 1 AND 2 DOMAIN-CONTAINING PROTEIN"/>
    <property type="match status" value="1"/>
</dbReference>
<organism evidence="2 3">
    <name type="scientific">Cyanobacterium stanieri LEGE 03274</name>
    <dbReference type="NCBI Taxonomy" id="1828756"/>
    <lineage>
        <taxon>Bacteria</taxon>
        <taxon>Bacillati</taxon>
        <taxon>Cyanobacteriota</taxon>
        <taxon>Cyanophyceae</taxon>
        <taxon>Oscillatoriophycideae</taxon>
        <taxon>Chroococcales</taxon>
        <taxon>Geminocystaceae</taxon>
        <taxon>Cyanobacterium</taxon>
    </lineage>
</organism>
<evidence type="ECO:0000313" key="3">
    <source>
        <dbReference type="Proteomes" id="UP000654604"/>
    </source>
</evidence>
<feature type="domain" description="Restriction endonuclease type I HsdR N-terminal" evidence="1">
    <location>
        <begin position="5"/>
        <end position="204"/>
    </location>
</feature>
<dbReference type="Gene3D" id="3.90.1570.50">
    <property type="match status" value="1"/>
</dbReference>
<dbReference type="Proteomes" id="UP000654604">
    <property type="component" value="Unassembled WGS sequence"/>
</dbReference>
<proteinExistence type="predicted"/>
<evidence type="ECO:0000259" key="1">
    <source>
        <dbReference type="Pfam" id="PF04313"/>
    </source>
</evidence>
<keyword evidence="2" id="KW-0540">Nuclease</keyword>
<keyword evidence="2" id="KW-0255">Endonuclease</keyword>
<name>A0ABR9V7I1_9CHRO</name>
<sequence>MVSKTNEKALEDLIQECLINQQSYHLGENKDFNPQIALDTAKLWQFLETTQPEELEKLKYNPDWQKLILDRIDRKIKKNSVLHLLKKGLDIDSAHLTLFYSQPYNDLNLQIQANFNQNIFSVTRQVHFSTTDTALSIDLVIFINGLPIITIELKNQWTNQTVYHAKKQYCQRDYQQPLLNFGRCLVHFAVDTDEVWMTTRLNGKSTYFLPFNQGNNNGKGNPINPHGHKTSYLWEDIFSRSSLANILEHFV</sequence>
<dbReference type="GO" id="GO:0004519">
    <property type="term" value="F:endonuclease activity"/>
    <property type="evidence" value="ECO:0007669"/>
    <property type="project" value="UniProtKB-KW"/>
</dbReference>
<keyword evidence="3" id="KW-1185">Reference proteome</keyword>
<dbReference type="RefSeq" id="WP_193802053.1">
    <property type="nucleotide sequence ID" value="NZ_JADEWC010000060.1"/>
</dbReference>
<evidence type="ECO:0000313" key="2">
    <source>
        <dbReference type="EMBL" id="MBE9223845.1"/>
    </source>
</evidence>